<accession>A0A067DT82</accession>
<sequence length="133" mass="14716">MAIHTTRSRISTIFDMFALDPLPLPILLLVVVTLILLLVPWLFSFEFNVESTKDNTHLAVLAMSITLVMLVRCLSSTGVSLSPPRSNGCCRSFNGCFSEGFLPFMVAALIVLLVIMGQCQNEIHEHWLFGAFG</sequence>
<name>A0A067DT82_CITSI</name>
<keyword evidence="1" id="KW-1133">Transmembrane helix</keyword>
<dbReference type="AlphaFoldDB" id="A0A067DT82"/>
<reference evidence="2 3" key="1">
    <citation type="submission" date="2014-04" db="EMBL/GenBank/DDBJ databases">
        <authorList>
            <consortium name="International Citrus Genome Consortium"/>
            <person name="Gmitter F."/>
            <person name="Chen C."/>
            <person name="Farmerie W."/>
            <person name="Harkins T."/>
            <person name="Desany B."/>
            <person name="Mohiuddin M."/>
            <person name="Kodira C."/>
            <person name="Borodovsky M."/>
            <person name="Lomsadze A."/>
            <person name="Burns P."/>
            <person name="Jenkins J."/>
            <person name="Prochnik S."/>
            <person name="Shu S."/>
            <person name="Chapman J."/>
            <person name="Pitluck S."/>
            <person name="Schmutz J."/>
            <person name="Rokhsar D."/>
        </authorList>
    </citation>
    <scope>NUCLEOTIDE SEQUENCE</scope>
</reference>
<dbReference type="EMBL" id="KK785554">
    <property type="protein sequence ID" value="KDO41816.1"/>
    <property type="molecule type" value="Genomic_DNA"/>
</dbReference>
<dbReference type="PANTHER" id="PTHR33306">
    <property type="entry name" value="EXPRESSED PROTEIN-RELATED-RELATED"/>
    <property type="match status" value="1"/>
</dbReference>
<organism evidence="2 3">
    <name type="scientific">Citrus sinensis</name>
    <name type="common">Sweet orange</name>
    <name type="synonym">Citrus aurantium var. sinensis</name>
    <dbReference type="NCBI Taxonomy" id="2711"/>
    <lineage>
        <taxon>Eukaryota</taxon>
        <taxon>Viridiplantae</taxon>
        <taxon>Streptophyta</taxon>
        <taxon>Embryophyta</taxon>
        <taxon>Tracheophyta</taxon>
        <taxon>Spermatophyta</taxon>
        <taxon>Magnoliopsida</taxon>
        <taxon>eudicotyledons</taxon>
        <taxon>Gunneridae</taxon>
        <taxon>Pentapetalae</taxon>
        <taxon>rosids</taxon>
        <taxon>malvids</taxon>
        <taxon>Sapindales</taxon>
        <taxon>Rutaceae</taxon>
        <taxon>Aurantioideae</taxon>
        <taxon>Citrus</taxon>
    </lineage>
</organism>
<gene>
    <name evidence="2" type="ORF">CISIN_1g046338mg</name>
</gene>
<feature type="transmembrane region" description="Helical" evidence="1">
    <location>
        <begin position="96"/>
        <end position="116"/>
    </location>
</feature>
<keyword evidence="3" id="KW-1185">Reference proteome</keyword>
<evidence type="ECO:0000313" key="2">
    <source>
        <dbReference type="EMBL" id="KDO41816.1"/>
    </source>
</evidence>
<proteinExistence type="predicted"/>
<protein>
    <recommendedName>
        <fullName evidence="4">Transmembrane protein</fullName>
    </recommendedName>
</protein>
<evidence type="ECO:0000313" key="3">
    <source>
        <dbReference type="Proteomes" id="UP000027120"/>
    </source>
</evidence>
<dbReference type="PANTHER" id="PTHR33306:SF7">
    <property type="entry name" value="EXPRESSED PROTEIN"/>
    <property type="match status" value="1"/>
</dbReference>
<keyword evidence="1" id="KW-0812">Transmembrane</keyword>
<dbReference type="Proteomes" id="UP000027120">
    <property type="component" value="Unassembled WGS sequence"/>
</dbReference>
<feature type="transmembrane region" description="Helical" evidence="1">
    <location>
        <begin position="55"/>
        <end position="75"/>
    </location>
</feature>
<keyword evidence="1" id="KW-0472">Membrane</keyword>
<feature type="transmembrane region" description="Helical" evidence="1">
    <location>
        <begin position="21"/>
        <end position="43"/>
    </location>
</feature>
<evidence type="ECO:0000256" key="1">
    <source>
        <dbReference type="SAM" id="Phobius"/>
    </source>
</evidence>
<evidence type="ECO:0008006" key="4">
    <source>
        <dbReference type="Google" id="ProtNLM"/>
    </source>
</evidence>